<evidence type="ECO:0000313" key="3">
    <source>
        <dbReference type="Proteomes" id="UP001472677"/>
    </source>
</evidence>
<comment type="caution">
    <text evidence="2">The sequence shown here is derived from an EMBL/GenBank/DDBJ whole genome shotgun (WGS) entry which is preliminary data.</text>
</comment>
<evidence type="ECO:0000256" key="1">
    <source>
        <dbReference type="SAM" id="MobiDB-lite"/>
    </source>
</evidence>
<dbReference type="Proteomes" id="UP001472677">
    <property type="component" value="Unassembled WGS sequence"/>
</dbReference>
<feature type="compositionally biased region" description="Polar residues" evidence="1">
    <location>
        <begin position="13"/>
        <end position="29"/>
    </location>
</feature>
<feature type="compositionally biased region" description="Low complexity" evidence="1">
    <location>
        <begin position="1"/>
        <end position="12"/>
    </location>
</feature>
<organism evidence="2 3">
    <name type="scientific">Hibiscus sabdariffa</name>
    <name type="common">roselle</name>
    <dbReference type="NCBI Taxonomy" id="183260"/>
    <lineage>
        <taxon>Eukaryota</taxon>
        <taxon>Viridiplantae</taxon>
        <taxon>Streptophyta</taxon>
        <taxon>Embryophyta</taxon>
        <taxon>Tracheophyta</taxon>
        <taxon>Spermatophyta</taxon>
        <taxon>Magnoliopsida</taxon>
        <taxon>eudicotyledons</taxon>
        <taxon>Gunneridae</taxon>
        <taxon>Pentapetalae</taxon>
        <taxon>rosids</taxon>
        <taxon>malvids</taxon>
        <taxon>Malvales</taxon>
        <taxon>Malvaceae</taxon>
        <taxon>Malvoideae</taxon>
        <taxon>Hibiscus</taxon>
    </lineage>
</organism>
<keyword evidence="3" id="KW-1185">Reference proteome</keyword>
<reference evidence="2 3" key="1">
    <citation type="journal article" date="2024" name="G3 (Bethesda)">
        <title>Genome assembly of Hibiscus sabdariffa L. provides insights into metabolisms of medicinal natural products.</title>
        <authorList>
            <person name="Kim T."/>
        </authorList>
    </citation>
    <scope>NUCLEOTIDE SEQUENCE [LARGE SCALE GENOMIC DNA]</scope>
    <source>
        <strain evidence="2">TK-2024</strain>
        <tissue evidence="2">Old leaves</tissue>
    </source>
</reference>
<feature type="region of interest" description="Disordered" evidence="1">
    <location>
        <begin position="1"/>
        <end position="39"/>
    </location>
</feature>
<protein>
    <submittedName>
        <fullName evidence="2">Uncharacterized protein</fullName>
    </submittedName>
</protein>
<accession>A0ABR2AI17</accession>
<evidence type="ECO:0000313" key="2">
    <source>
        <dbReference type="EMBL" id="KAK8492959.1"/>
    </source>
</evidence>
<sequence>MKHLSQSSSSLSEPQVANPFSSSTIRQSTPKPPQKNHSDHFVCSLQSLDLSTAVDHDLRSFVPTQVRVIGGGLERVERGRNEEKRFVRDLGKGLFEKL</sequence>
<proteinExistence type="predicted"/>
<gene>
    <name evidence="2" type="ORF">V6N12_046267</name>
</gene>
<name>A0ABR2AI17_9ROSI</name>
<dbReference type="EMBL" id="JBBPBM010000666">
    <property type="protein sequence ID" value="KAK8492959.1"/>
    <property type="molecule type" value="Genomic_DNA"/>
</dbReference>